<dbReference type="NCBIfam" id="NF047752">
    <property type="entry name" value="MntA_antitoxin"/>
    <property type="match status" value="1"/>
</dbReference>
<evidence type="ECO:0000313" key="3">
    <source>
        <dbReference type="Proteomes" id="UP000228886"/>
    </source>
</evidence>
<comment type="caution">
    <text evidence="2">The sequence shown here is derived from an EMBL/GenBank/DDBJ whole genome shotgun (WGS) entry which is preliminary data.</text>
</comment>
<dbReference type="InterPro" id="IPR043519">
    <property type="entry name" value="NT_sf"/>
</dbReference>
<accession>A0A2M7E9T5</accession>
<dbReference type="Proteomes" id="UP000228886">
    <property type="component" value="Unassembled WGS sequence"/>
</dbReference>
<dbReference type="SUPFAM" id="SSF81301">
    <property type="entry name" value="Nucleotidyltransferase"/>
    <property type="match status" value="1"/>
</dbReference>
<dbReference type="CDD" id="cd05403">
    <property type="entry name" value="NT_KNTase_like"/>
    <property type="match status" value="1"/>
</dbReference>
<dbReference type="PANTHER" id="PTHR43852">
    <property type="entry name" value="NUCLEOTIDYLTRANSFERASE"/>
    <property type="match status" value="1"/>
</dbReference>
<evidence type="ECO:0000313" key="2">
    <source>
        <dbReference type="EMBL" id="PIV64506.1"/>
    </source>
</evidence>
<dbReference type="PANTHER" id="PTHR43852:SF3">
    <property type="entry name" value="NUCLEOTIDYLTRANSFERASE"/>
    <property type="match status" value="1"/>
</dbReference>
<evidence type="ECO:0000259" key="1">
    <source>
        <dbReference type="Pfam" id="PF18765"/>
    </source>
</evidence>
<name>A0A2M7E9T5_9BACT</name>
<sequence length="140" mass="16510">MKEKERELLEELKIAFAKERDIIALYLFGSATTNLFSTHSDIDLAILLEEPFNYRRTLLLSAQASLILKKDNIDLLALNTTPLFLTYRILREGKLLFCQDEEILSNFVESILQQYFDFKPDLESYYQDFQYSFKKAYGNR</sequence>
<feature type="domain" description="Polymerase beta nucleotidyltransferase" evidence="1">
    <location>
        <begin position="10"/>
        <end position="102"/>
    </location>
</feature>
<dbReference type="EMBL" id="PETL01000094">
    <property type="protein sequence ID" value="PIV64506.1"/>
    <property type="molecule type" value="Genomic_DNA"/>
</dbReference>
<dbReference type="InterPro" id="IPR052930">
    <property type="entry name" value="TA_antitoxin_MntA"/>
</dbReference>
<organism evidence="2 3">
    <name type="scientific">bacterium (Candidatus Ratteibacteria) CG01_land_8_20_14_3_00_40_19</name>
    <dbReference type="NCBI Taxonomy" id="2014290"/>
    <lineage>
        <taxon>Bacteria</taxon>
        <taxon>Candidatus Ratteibacteria</taxon>
    </lineage>
</organism>
<dbReference type="AlphaFoldDB" id="A0A2M7E9T5"/>
<proteinExistence type="predicted"/>
<dbReference type="InterPro" id="IPR041633">
    <property type="entry name" value="Polbeta"/>
</dbReference>
<gene>
    <name evidence="2" type="ORF">COS11_01840</name>
</gene>
<reference evidence="3" key="1">
    <citation type="submission" date="2017-09" db="EMBL/GenBank/DDBJ databases">
        <title>Depth-based differentiation of microbial function through sediment-hosted aquifers and enrichment of novel symbionts in the deep terrestrial subsurface.</title>
        <authorList>
            <person name="Probst A.J."/>
            <person name="Ladd B."/>
            <person name="Jarett J.K."/>
            <person name="Geller-Mcgrath D.E."/>
            <person name="Sieber C.M.K."/>
            <person name="Emerson J.B."/>
            <person name="Anantharaman K."/>
            <person name="Thomas B.C."/>
            <person name="Malmstrom R."/>
            <person name="Stieglmeier M."/>
            <person name="Klingl A."/>
            <person name="Woyke T."/>
            <person name="Ryan C.M."/>
            <person name="Banfield J.F."/>
        </authorList>
    </citation>
    <scope>NUCLEOTIDE SEQUENCE [LARGE SCALE GENOMIC DNA]</scope>
</reference>
<dbReference type="Gene3D" id="3.30.460.10">
    <property type="entry name" value="Beta Polymerase, domain 2"/>
    <property type="match status" value="1"/>
</dbReference>
<protein>
    <recommendedName>
        <fullName evidence="1">Polymerase beta nucleotidyltransferase domain-containing protein</fullName>
    </recommendedName>
</protein>
<dbReference type="Pfam" id="PF18765">
    <property type="entry name" value="Polbeta"/>
    <property type="match status" value="1"/>
</dbReference>